<dbReference type="EMBL" id="CP042912">
    <property type="protein sequence ID" value="QEG23184.1"/>
    <property type="molecule type" value="Genomic_DNA"/>
</dbReference>
<evidence type="ECO:0000256" key="2">
    <source>
        <dbReference type="ARBA" id="ARBA00022801"/>
    </source>
</evidence>
<dbReference type="GO" id="GO:0004407">
    <property type="term" value="F:histone deacetylase activity"/>
    <property type="evidence" value="ECO:0007669"/>
    <property type="project" value="InterPro"/>
</dbReference>
<evidence type="ECO:0000259" key="3">
    <source>
        <dbReference type="Pfam" id="PF00850"/>
    </source>
</evidence>
<dbReference type="SUPFAM" id="SSF52768">
    <property type="entry name" value="Arginase/deacetylase"/>
    <property type="match status" value="1"/>
</dbReference>
<dbReference type="InterPro" id="IPR037138">
    <property type="entry name" value="His_deacetylse_dom_sf"/>
</dbReference>
<evidence type="ECO:0000256" key="1">
    <source>
        <dbReference type="ARBA" id="ARBA00005947"/>
    </source>
</evidence>
<dbReference type="PRINTS" id="PR01270">
    <property type="entry name" value="HDASUPER"/>
</dbReference>
<sequence length="312" mass="34340">MKLFYSDVFELPLPGGHRFPMSKYTLLRERIAERLVGRGAELVLPPAATDRQILLVHSREYLDRVKYGGLSQLEQRRIGFPWSLKMVERSRRSTGATIAAAKAALSDGVAFNLAGGTHHAFADRGQGYCVFNDACVAARVLQSEGLIERAMVVDCDVHQGNGTASIVDGDDSIFTFSIQCESNFPFRKTNGDLDINLPVGTGDERYLTAISQGVQQALTEFEPDIVFYLAGADPYEGDRLGKLAVSKSGLRRRDEWLFRRCFDAKLPVAVSMAGGYANDVGDIVDIHFATVESALDRKLRHSDRPSSSTSTK</sequence>
<dbReference type="InterPro" id="IPR000286">
    <property type="entry name" value="HDACs"/>
</dbReference>
<feature type="domain" description="Histone deacetylase" evidence="3">
    <location>
        <begin position="18"/>
        <end position="280"/>
    </location>
</feature>
<reference evidence="4 5" key="1">
    <citation type="submission" date="2019-08" db="EMBL/GenBank/DDBJ databases">
        <title>Deep-cultivation of Planctomycetes and their phenomic and genomic characterization uncovers novel biology.</title>
        <authorList>
            <person name="Wiegand S."/>
            <person name="Jogler M."/>
            <person name="Boedeker C."/>
            <person name="Pinto D."/>
            <person name="Vollmers J."/>
            <person name="Rivas-Marin E."/>
            <person name="Kohn T."/>
            <person name="Peeters S.H."/>
            <person name="Heuer A."/>
            <person name="Rast P."/>
            <person name="Oberbeckmann S."/>
            <person name="Bunk B."/>
            <person name="Jeske O."/>
            <person name="Meyerdierks A."/>
            <person name="Storesund J.E."/>
            <person name="Kallscheuer N."/>
            <person name="Luecker S."/>
            <person name="Lage O.M."/>
            <person name="Pohl T."/>
            <person name="Merkel B.J."/>
            <person name="Hornburger P."/>
            <person name="Mueller R.-W."/>
            <person name="Bruemmer F."/>
            <person name="Labrenz M."/>
            <person name="Spormann A.M."/>
            <person name="Op den Camp H."/>
            <person name="Overmann J."/>
            <person name="Amann R."/>
            <person name="Jetten M.S.M."/>
            <person name="Mascher T."/>
            <person name="Medema M.H."/>
            <person name="Devos D.P."/>
            <person name="Kaster A.-K."/>
            <person name="Ovreas L."/>
            <person name="Rohde M."/>
            <person name="Galperin M.Y."/>
            <person name="Jogler C."/>
        </authorList>
    </citation>
    <scope>NUCLEOTIDE SEQUENCE [LARGE SCALE GENOMIC DNA]</scope>
    <source>
        <strain evidence="4 5">FC18</strain>
    </source>
</reference>
<dbReference type="EC" id="3.5.1.-" evidence="4"/>
<accession>A0A5B9PA96</accession>
<dbReference type="InterPro" id="IPR023801">
    <property type="entry name" value="His_deacetylse_dom"/>
</dbReference>
<comment type="similarity">
    <text evidence="1">Belongs to the histone deacetylase family.</text>
</comment>
<protein>
    <submittedName>
        <fullName evidence="4">Histone deacetylase-like amidohydrolase</fullName>
        <ecNumber evidence="4">3.5.1.-</ecNumber>
    </submittedName>
</protein>
<dbReference type="GO" id="GO:0040029">
    <property type="term" value="P:epigenetic regulation of gene expression"/>
    <property type="evidence" value="ECO:0007669"/>
    <property type="project" value="TreeGrafter"/>
</dbReference>
<dbReference type="InterPro" id="IPR044150">
    <property type="entry name" value="HDAC_classIV"/>
</dbReference>
<dbReference type="GO" id="GO:0016787">
    <property type="term" value="F:hydrolase activity"/>
    <property type="evidence" value="ECO:0007669"/>
    <property type="project" value="UniProtKB-KW"/>
</dbReference>
<dbReference type="KEGG" id="mff:MFFC18_30800"/>
<dbReference type="CDD" id="cd09993">
    <property type="entry name" value="HDAC_classIV"/>
    <property type="match status" value="1"/>
</dbReference>
<dbReference type="AlphaFoldDB" id="A0A5B9PA96"/>
<dbReference type="Gene3D" id="3.40.800.20">
    <property type="entry name" value="Histone deacetylase domain"/>
    <property type="match status" value="1"/>
</dbReference>
<evidence type="ECO:0000313" key="5">
    <source>
        <dbReference type="Proteomes" id="UP000322214"/>
    </source>
</evidence>
<dbReference type="PANTHER" id="PTHR10625:SF19">
    <property type="entry name" value="HISTONE DEACETYLASE 12"/>
    <property type="match status" value="1"/>
</dbReference>
<proteinExistence type="inferred from homology"/>
<dbReference type="PANTHER" id="PTHR10625">
    <property type="entry name" value="HISTONE DEACETYLASE HDAC1-RELATED"/>
    <property type="match status" value="1"/>
</dbReference>
<name>A0A5B9PA96_9BACT</name>
<keyword evidence="5" id="KW-1185">Reference proteome</keyword>
<dbReference type="Proteomes" id="UP000322214">
    <property type="component" value="Chromosome"/>
</dbReference>
<dbReference type="InterPro" id="IPR023696">
    <property type="entry name" value="Ureohydrolase_dom_sf"/>
</dbReference>
<keyword evidence="2 4" id="KW-0378">Hydrolase</keyword>
<dbReference type="OrthoDB" id="9808367at2"/>
<evidence type="ECO:0000313" key="4">
    <source>
        <dbReference type="EMBL" id="QEG23184.1"/>
    </source>
</evidence>
<dbReference type="RefSeq" id="WP_075083277.1">
    <property type="nucleotide sequence ID" value="NZ_CP042912.1"/>
</dbReference>
<dbReference type="STRING" id="980251.GCA_001642875_00476"/>
<dbReference type="Pfam" id="PF00850">
    <property type="entry name" value="Hist_deacetyl"/>
    <property type="match status" value="1"/>
</dbReference>
<gene>
    <name evidence="4" type="primary">hdaH_2</name>
    <name evidence="4" type="ORF">MFFC18_30800</name>
</gene>
<organism evidence="4 5">
    <name type="scientific">Mariniblastus fucicola</name>
    <dbReference type="NCBI Taxonomy" id="980251"/>
    <lineage>
        <taxon>Bacteria</taxon>
        <taxon>Pseudomonadati</taxon>
        <taxon>Planctomycetota</taxon>
        <taxon>Planctomycetia</taxon>
        <taxon>Pirellulales</taxon>
        <taxon>Pirellulaceae</taxon>
        <taxon>Mariniblastus</taxon>
    </lineage>
</organism>